<evidence type="ECO:0000313" key="1">
    <source>
        <dbReference type="EMBL" id="TYT24847.1"/>
    </source>
</evidence>
<organism evidence="1 2">
    <name type="scientific">Luteimonas viscosa</name>
    <dbReference type="NCBI Taxonomy" id="1132694"/>
    <lineage>
        <taxon>Bacteria</taxon>
        <taxon>Pseudomonadati</taxon>
        <taxon>Pseudomonadota</taxon>
        <taxon>Gammaproteobacteria</taxon>
        <taxon>Lysobacterales</taxon>
        <taxon>Lysobacteraceae</taxon>
        <taxon>Luteimonas</taxon>
    </lineage>
</organism>
<protein>
    <submittedName>
        <fullName evidence="1">Uncharacterized protein</fullName>
    </submittedName>
</protein>
<accession>A0A5D4XJK4</accession>
<keyword evidence="2" id="KW-1185">Reference proteome</keyword>
<comment type="caution">
    <text evidence="1">The sequence shown here is derived from an EMBL/GenBank/DDBJ whole genome shotgun (WGS) entry which is preliminary data.</text>
</comment>
<sequence length="148" mass="17160">MRDGQLVLKLWREAIRAHNHPETVTWLPHQAMVLRDRLYYRPPKPCLTDCSILTALQHLPAEEPGVLMVIGTDTKTTFATLLMDPFGSDDEVFLAEQNFYLFLTPYVEHLERVESHAKWFWKKYVLPNLSPRLSSLDYAFSQSQARAA</sequence>
<proteinExistence type="predicted"/>
<dbReference type="Proteomes" id="UP000324973">
    <property type="component" value="Unassembled WGS sequence"/>
</dbReference>
<name>A0A5D4XJK4_9GAMM</name>
<dbReference type="AlphaFoldDB" id="A0A5D4XJK4"/>
<gene>
    <name evidence="1" type="ORF">FZO89_00310</name>
</gene>
<evidence type="ECO:0000313" key="2">
    <source>
        <dbReference type="Proteomes" id="UP000324973"/>
    </source>
</evidence>
<dbReference type="RefSeq" id="WP_149101397.1">
    <property type="nucleotide sequence ID" value="NZ_VTFT01000001.1"/>
</dbReference>
<reference evidence="1 2" key="1">
    <citation type="submission" date="2019-08" db="EMBL/GenBank/DDBJ databases">
        <title>Luteimonas viscosus sp. nov., isolated from soil of a sunflower field.</title>
        <authorList>
            <person name="Jianli Z."/>
            <person name="Ying Z."/>
        </authorList>
    </citation>
    <scope>NUCLEOTIDE SEQUENCE [LARGE SCALE GENOMIC DNA]</scope>
    <source>
        <strain evidence="1 2">XBU10</strain>
    </source>
</reference>
<dbReference type="EMBL" id="VTFT01000001">
    <property type="protein sequence ID" value="TYT24847.1"/>
    <property type="molecule type" value="Genomic_DNA"/>
</dbReference>